<proteinExistence type="inferred from homology"/>
<dbReference type="GO" id="GO:0005615">
    <property type="term" value="C:extracellular space"/>
    <property type="evidence" value="ECO:0007669"/>
    <property type="project" value="TreeGrafter"/>
</dbReference>
<dbReference type="SMART" id="SM00355">
    <property type="entry name" value="ZnF_C2H2"/>
    <property type="match status" value="20"/>
</dbReference>
<dbReference type="Pfam" id="PF23205">
    <property type="entry name" value="DUF7063"/>
    <property type="match status" value="1"/>
</dbReference>
<dbReference type="Gene3D" id="2.60.40.10">
    <property type="entry name" value="Immunoglobulins"/>
    <property type="match status" value="1"/>
</dbReference>
<dbReference type="GO" id="GO:0019391">
    <property type="term" value="P:glucuronoside catabolic process"/>
    <property type="evidence" value="ECO:0007669"/>
    <property type="project" value="TreeGrafter"/>
</dbReference>
<dbReference type="Proteomes" id="UP000054653">
    <property type="component" value="Unassembled WGS sequence"/>
</dbReference>
<feature type="domain" description="C2H2-type" evidence="7">
    <location>
        <begin position="1210"/>
        <end position="1234"/>
    </location>
</feature>
<dbReference type="InterPro" id="IPR008979">
    <property type="entry name" value="Galactose-bd-like_sf"/>
</dbReference>
<feature type="coiled-coil region" evidence="5">
    <location>
        <begin position="2247"/>
        <end position="2281"/>
    </location>
</feature>
<feature type="region of interest" description="Disordered" evidence="6">
    <location>
        <begin position="271"/>
        <end position="370"/>
    </location>
</feature>
<dbReference type="InterPro" id="IPR036156">
    <property type="entry name" value="Beta-gal/glucu_dom_sf"/>
</dbReference>
<protein>
    <submittedName>
        <fullName evidence="8">Beta-glucuronidase</fullName>
    </submittedName>
</protein>
<keyword evidence="2" id="KW-0378">Hydrolase</keyword>
<feature type="domain" description="C2H2-type" evidence="7">
    <location>
        <begin position="1011"/>
        <end position="1038"/>
    </location>
</feature>
<evidence type="ECO:0000256" key="3">
    <source>
        <dbReference type="ARBA" id="ARBA00023295"/>
    </source>
</evidence>
<feature type="compositionally biased region" description="Polar residues" evidence="6">
    <location>
        <begin position="356"/>
        <end position="370"/>
    </location>
</feature>
<keyword evidence="4" id="KW-0863">Zinc-finger</keyword>
<organism evidence="8 9">
    <name type="scientific">Trichinella britovi</name>
    <name type="common">Parasitic roundworm</name>
    <dbReference type="NCBI Taxonomy" id="45882"/>
    <lineage>
        <taxon>Eukaryota</taxon>
        <taxon>Metazoa</taxon>
        <taxon>Ecdysozoa</taxon>
        <taxon>Nematoda</taxon>
        <taxon>Enoplea</taxon>
        <taxon>Dorylaimia</taxon>
        <taxon>Trichinellida</taxon>
        <taxon>Trichinellidae</taxon>
        <taxon>Trichinella</taxon>
    </lineage>
</organism>
<dbReference type="InterPro" id="IPR055491">
    <property type="entry name" value="DUF7063"/>
</dbReference>
<feature type="domain" description="C2H2-type" evidence="7">
    <location>
        <begin position="122"/>
        <end position="149"/>
    </location>
</feature>
<feature type="region of interest" description="Disordered" evidence="6">
    <location>
        <begin position="143"/>
        <end position="163"/>
    </location>
</feature>
<dbReference type="PROSITE" id="PS00028">
    <property type="entry name" value="ZINC_FINGER_C2H2_1"/>
    <property type="match status" value="14"/>
</dbReference>
<dbReference type="FunFam" id="3.20.20.80:FF:000080">
    <property type="entry name" value="Beta-glucuronidase UidA"/>
    <property type="match status" value="1"/>
</dbReference>
<feature type="compositionally biased region" description="Low complexity" evidence="6">
    <location>
        <begin position="287"/>
        <end position="297"/>
    </location>
</feature>
<dbReference type="SUPFAM" id="SSF49785">
    <property type="entry name" value="Galactose-binding domain-like"/>
    <property type="match status" value="1"/>
</dbReference>
<keyword evidence="9" id="KW-1185">Reference proteome</keyword>
<dbReference type="InterPro" id="IPR006103">
    <property type="entry name" value="Glyco_hydro_2_cat"/>
</dbReference>
<dbReference type="PRINTS" id="PR00132">
    <property type="entry name" value="GLHYDRLASE2"/>
</dbReference>
<keyword evidence="3" id="KW-0326">Glycosidase</keyword>
<dbReference type="PROSITE" id="PS50157">
    <property type="entry name" value="ZINC_FINGER_C2H2_2"/>
    <property type="match status" value="8"/>
</dbReference>
<dbReference type="InterPro" id="IPR006101">
    <property type="entry name" value="Glyco_hydro_2"/>
</dbReference>
<evidence type="ECO:0000256" key="5">
    <source>
        <dbReference type="SAM" id="Coils"/>
    </source>
</evidence>
<keyword evidence="4" id="KW-0479">Metal-binding</keyword>
<dbReference type="STRING" id="45882.A0A0V1D6B2"/>
<dbReference type="GO" id="GO:0004566">
    <property type="term" value="F:beta-glucuronidase activity"/>
    <property type="evidence" value="ECO:0007669"/>
    <property type="project" value="TreeGrafter"/>
</dbReference>
<dbReference type="Gene3D" id="3.30.160.60">
    <property type="entry name" value="Classic Zinc Finger"/>
    <property type="match status" value="6"/>
</dbReference>
<comment type="caution">
    <text evidence="8">The sequence shown here is derived from an EMBL/GenBank/DDBJ whole genome shotgun (WGS) entry which is preliminary data.</text>
</comment>
<dbReference type="GO" id="GO:0005975">
    <property type="term" value="P:carbohydrate metabolic process"/>
    <property type="evidence" value="ECO:0007669"/>
    <property type="project" value="InterPro"/>
</dbReference>
<dbReference type="PANTHER" id="PTHR10066">
    <property type="entry name" value="BETA-GLUCURONIDASE"/>
    <property type="match status" value="1"/>
</dbReference>
<dbReference type="InterPro" id="IPR013783">
    <property type="entry name" value="Ig-like_fold"/>
</dbReference>
<feature type="compositionally biased region" description="Basic residues" evidence="6">
    <location>
        <begin position="275"/>
        <end position="286"/>
    </location>
</feature>
<dbReference type="EMBL" id="JYDI01000037">
    <property type="protein sequence ID" value="KRY56934.1"/>
    <property type="molecule type" value="Genomic_DNA"/>
</dbReference>
<dbReference type="Gene3D" id="2.60.120.260">
    <property type="entry name" value="Galactose-binding domain-like"/>
    <property type="match status" value="1"/>
</dbReference>
<feature type="region of interest" description="Disordered" evidence="6">
    <location>
        <begin position="1675"/>
        <end position="1694"/>
    </location>
</feature>
<dbReference type="Pfam" id="PF23638">
    <property type="entry name" value="DUF7145"/>
    <property type="match status" value="1"/>
</dbReference>
<dbReference type="InterPro" id="IPR017853">
    <property type="entry name" value="GH"/>
</dbReference>
<keyword evidence="5" id="KW-0175">Coiled coil</keyword>
<dbReference type="PANTHER" id="PTHR10066:SF67">
    <property type="entry name" value="BETA-GLUCURONIDASE"/>
    <property type="match status" value="1"/>
</dbReference>
<dbReference type="SUPFAM" id="SSF51445">
    <property type="entry name" value="(Trans)glycosidases"/>
    <property type="match status" value="1"/>
</dbReference>
<dbReference type="InterPro" id="IPR036236">
    <property type="entry name" value="Znf_C2H2_sf"/>
</dbReference>
<evidence type="ECO:0000256" key="2">
    <source>
        <dbReference type="ARBA" id="ARBA00022801"/>
    </source>
</evidence>
<comment type="similarity">
    <text evidence="1">Belongs to the glycosyl hydrolase 2 family.</text>
</comment>
<dbReference type="InterPro" id="IPR055569">
    <property type="entry name" value="DUF7145"/>
</dbReference>
<feature type="coiled-coil region" evidence="5">
    <location>
        <begin position="1806"/>
        <end position="1956"/>
    </location>
</feature>
<dbReference type="GO" id="GO:0008270">
    <property type="term" value="F:zinc ion binding"/>
    <property type="evidence" value="ECO:0007669"/>
    <property type="project" value="UniProtKB-KW"/>
</dbReference>
<evidence type="ECO:0000313" key="8">
    <source>
        <dbReference type="EMBL" id="KRY56934.1"/>
    </source>
</evidence>
<feature type="compositionally biased region" description="Acidic residues" evidence="6">
    <location>
        <begin position="328"/>
        <end position="353"/>
    </location>
</feature>
<evidence type="ECO:0000313" key="9">
    <source>
        <dbReference type="Proteomes" id="UP000054653"/>
    </source>
</evidence>
<keyword evidence="4" id="KW-0862">Zinc</keyword>
<reference evidence="8 9" key="1">
    <citation type="submission" date="2015-01" db="EMBL/GenBank/DDBJ databases">
        <title>Evolution of Trichinella species and genotypes.</title>
        <authorList>
            <person name="Korhonen P.K."/>
            <person name="Edoardo P."/>
            <person name="Giuseppe L.R."/>
            <person name="Gasser R.B."/>
        </authorList>
    </citation>
    <scope>NUCLEOTIDE SEQUENCE [LARGE SCALE GENOMIC DNA]</scope>
    <source>
        <strain evidence="8">ISS120</strain>
    </source>
</reference>
<dbReference type="OrthoDB" id="1405595at2759"/>
<dbReference type="SUPFAM" id="SSF57667">
    <property type="entry name" value="beta-beta-alpha zinc fingers"/>
    <property type="match status" value="4"/>
</dbReference>
<feature type="coiled-coil region" evidence="5">
    <location>
        <begin position="2008"/>
        <end position="2099"/>
    </location>
</feature>
<dbReference type="InterPro" id="IPR006104">
    <property type="entry name" value="Glyco_hydro_2_N"/>
</dbReference>
<evidence type="ECO:0000256" key="6">
    <source>
        <dbReference type="SAM" id="MobiDB-lite"/>
    </source>
</evidence>
<sequence>MDKVYCMHDYWPMSHVTQPARWTGYAVLAPRGSARGRNSASRARLFAMPTTASSYNAKRFPCKLCKTDYESEAELEFHIQEHENGKFVINIPPPPVLSELTEDSQETTNLDMDEGSFRGRRLRCNMCGERFQDRSLFGQHLADHENPEGSRTARKKVGESDSVPTLVKMEKSQDDVDEKEKVMSEPPSLLREQMAYKYAEIGDVPGAASTKDTEVFPCRQCPDRIFLTSYGLERHTRLTHPDKVKEVLQYIDDIERHKSMASNIGSVVDTPVIRARGRGRGRRGRGRSLTNTSSSRSLRYREDTPSPPIVLGDEYDEFSFPALPPYNPDEDSQGGKEEDTEYVYESSVSEDDLVQSRHSSTGRQRRSSTYSNRDFQIELDETGDMYQIVRQHSEAMVAAASFTESRAHGRPRRSNGTPKAKYQSCETCGILINTEHPRAMESHMKAHQKNMELRQELLRLYGNNWVDQVTCRECNLVFKDGDKLEQHRRNVHVKRRHFLCRFCGDVFRNMRDLNLHKERRHEAFEGHRRGADPNASMTFSYQRRGNNYEDSRSFYGTDASRVSDLPFIMTCAYCKTMFGRVGEYMQHMLEIHHRLDSVTTLDAKYFAPFKVDCYKGKVHFGCCDLILYDHNEMAVHRRTVHGSSASGRPKKCRYCPIVLMNTATYDRHIATHRFRKCTICHCSFGTSTADYTLYRSHMLKHREHGYDIPLSMIDDGINPTERDFLMAVNNEEECGDGSDDDYSVFSGSGVESNAEDEEDDENLITCFFCGKYFSCVGRSRVHMKLHLQKHLRGMKFKTAPFSGKLHNKLRCYLCGKVRYNRAAMAFHFIQCMRRRKGFIRTTEIDPPSVVVIKKEEGISAEPVLANIRLPTVTAGGALSMDGLDARCQQDGGNFKNPSFLNRSFLLTWKSVDDKPDSVEISCMLCAETFENFLQAAFHVKKVHIDNGEGGKVENVDRKLFEQNSGMLGMSTIKSNKQQSESASRNARVNNTTAVVFPIYGGLDRPKNQKKFRCFNCLMNFKTKQELERHKLTHRPKREYRCRICRQHFWTSKGLDRHLKLHDVNNMYCQICFKKFKTCEALQKHETCHELANSLYQCEDCNLSVCSMRQLNNHFMQSHCGISILTCMVCAAIHTDKRVLKQHIRSAHPDLVVRCVKCKKRFSCPFLVKRHFNRVHMYERTESCPSCGKIFFDKRSLTLHRWHHLSFSGRYQCMICDQLFDNIRKMQVHLKSSHSDIVVKDDGDNAIFVYDTEKIRRGYVQRGGDSVEVEYMSQHGFARQPPKCYACGAAFNFVKTLRAHLAARHEMSALLNHSPAYYSPTCSAVNPNLIDLEKKAKLPKEYVAARPLFKLPYYFGHGTVEQFQSHLEHESSYLLFIDYGDNNQLKLMICDHLNNIFQWPIMQTDSGYFFIKSTDIDKQFLNVDNLMNYHIFQNTKFEEWDYFVGENQIEQMDNLLLYSGDFVLAEEKKNNGIILKLFYKWNDHIYSMVFNRECKYFLPRHHNGPEEWVDNLDKLLKSLCMCNFRFNGVQLIHPVNVKKRLNMHMTPPMKHNDDGGNVEIRKPDVPLYIIASSETRICTAIHTNTHTQIQTTMKHTCVYPSYFFNYEHLEQSSSFVGFFVPNMEPILIAIVSITVILTFIFLVYRYGAGEQALECFLFRKVTEDVTQINGSKKRDLKHSVKISKRKKGRKEKSRKRGKIYNIVEKRYWHLKRGKSRHDGVLKSFVDRDDSSVETEISEKLPSFEENKDKIVQKKQKRRTNFLNTDESDGTDAQQFECMQMIRQCKNLKLTEDEQNEIMDLLGHGDILKKLDETLADKQKLQSQLNEKVKLLKSERSTVGEMRKNLEATKSELKEMRTKQAQNEILLAQQSRDAKLKNEAALKKQLSRTMQLERELAAYAKEKEDLLHGVKRQKQRLDEQEKKIGQLLMDVRNREEQLLRNERSRRDAECRLNALQADFEKCLAMKRKLQSCIANSQIPMLANVLRMEQETANPSSLSDWTAVELSFQSLIQLAKQNSELMSLIEKQRNDYELTISGMKQQLDNCNAERMLELQSEKAAKQIMEDRIRDLQKILTATQNKLDDSEMMISTLLKQIIELEKEQTAIKQAAAISKLSTKEAQTVDMSVQTVQVTTPPVFQNIVVNGSKFPHSDNANHAGIKNVNPINGLCENYVEEGKISNKLNGYNDVKCTPEMCLKQSVVVAADEFDVVLLRQIFDHLKAIEIKYKDYLEENTPESEHDQALSYWLNFLKMMEAHMDRCHKRIDELENDCKRMNLKNKDLREKNYALSDCVHISEKNLQQTVHVMKCNFDDKLKQNLELTKKCFSYIHPDVVFPQFPDFESFFDWAKANCKNSDKFAAASAGKEHPIYNKDLVKLLSETEDFLFNLEMRRRLEKKFPKLTNKHPTDIFITRILIYALTWKFFLLLSTLNASRIAVPASYNDQVENGTFRRHVGYVWYQRSFFIDPNWEKQEKELLLRFGSVNYDAEVWINGVSVVHHIGGHLPFEVSIKKHVCSWKVNVITVAVNNTLSYWTIPQAEFSYKNNSNLYPEGYFEQKMLFDFFNYAGIHRSVILYIVPCQYIRNVAIRTNFEGTTGYVNYSIDTMIGVANLANLLSVDVSISSYFGDIVARGFNFRGTLQVQNVILWWPRFMSSYAGYLYTLTVILRYNGSVADIYRIPFGIRTVEVSGSKFLINHKPFYFFGFGMHEDSEIRGRGYDASVMVKDFNLLLWSHANSFRTSHYPYSEERMQEADRLGLVVIEEVPAVGLRYFDKGVLELHRQILQETVERDENHPARIFQIITIFKSTSTCSLLSELINFAKTLDTTRPVTIVYGQSEWYSEETGRIYAKYVDVLCLNRYYGWYRATSEPNLIQKQLSFELKKWYETFSRPILMTEYGAEAIDGLSHEPPVMFSIQYQLEILEAHHSVFDELKEQFLIGEMIWNFADFMTDDSVFFGVHSY</sequence>
<dbReference type="SUPFAM" id="SSF49303">
    <property type="entry name" value="beta-Galactosidase/glucuronidase domain"/>
    <property type="match status" value="1"/>
</dbReference>
<dbReference type="Pfam" id="PF02836">
    <property type="entry name" value="Glyco_hydro_2_C"/>
    <property type="match status" value="1"/>
</dbReference>
<feature type="domain" description="C2H2-type" evidence="7">
    <location>
        <begin position="1181"/>
        <end position="1203"/>
    </location>
</feature>
<accession>A0A0V1D6B2</accession>
<gene>
    <name evidence="8" type="primary">Gusb</name>
    <name evidence="8" type="ORF">T03_1041</name>
</gene>
<dbReference type="Gene3D" id="3.20.20.80">
    <property type="entry name" value="Glycosidases"/>
    <property type="match status" value="1"/>
</dbReference>
<name>A0A0V1D6B2_TRIBR</name>
<evidence type="ECO:0000259" key="7">
    <source>
        <dbReference type="PROSITE" id="PS50157"/>
    </source>
</evidence>
<evidence type="ECO:0000256" key="1">
    <source>
        <dbReference type="ARBA" id="ARBA00007401"/>
    </source>
</evidence>
<evidence type="ECO:0000256" key="4">
    <source>
        <dbReference type="PROSITE-ProRule" id="PRU00042"/>
    </source>
</evidence>
<feature type="domain" description="C2H2-type" evidence="7">
    <location>
        <begin position="1039"/>
        <end position="1066"/>
    </location>
</feature>
<feature type="domain" description="C2H2-type" evidence="7">
    <location>
        <begin position="469"/>
        <end position="497"/>
    </location>
</feature>
<dbReference type="InterPro" id="IPR013087">
    <property type="entry name" value="Znf_C2H2_type"/>
</dbReference>
<dbReference type="GO" id="GO:0030246">
    <property type="term" value="F:carbohydrate binding"/>
    <property type="evidence" value="ECO:0007669"/>
    <property type="project" value="TreeGrafter"/>
</dbReference>
<feature type="domain" description="C2H2-type" evidence="7">
    <location>
        <begin position="1152"/>
        <end position="1180"/>
    </location>
</feature>
<dbReference type="Pfam" id="PF02837">
    <property type="entry name" value="Glyco_hydro_2_N"/>
    <property type="match status" value="1"/>
</dbReference>
<feature type="domain" description="C2H2-type" evidence="7">
    <location>
        <begin position="498"/>
        <end position="526"/>
    </location>
</feature>